<evidence type="ECO:0000259" key="8">
    <source>
        <dbReference type="PROSITE" id="PS50156"/>
    </source>
</evidence>
<name>A0A100XIX9_MYCTH</name>
<dbReference type="GO" id="GO:0005886">
    <property type="term" value="C:plasma membrane"/>
    <property type="evidence" value="ECO:0007669"/>
    <property type="project" value="UniProtKB-SubCell"/>
</dbReference>
<dbReference type="PROSITE" id="PS50156">
    <property type="entry name" value="SSD"/>
    <property type="match status" value="1"/>
</dbReference>
<feature type="transmembrane region" description="Helical" evidence="7">
    <location>
        <begin position="385"/>
        <end position="406"/>
    </location>
</feature>
<evidence type="ECO:0000256" key="1">
    <source>
        <dbReference type="ARBA" id="ARBA00004651"/>
    </source>
</evidence>
<feature type="transmembrane region" description="Helical" evidence="7">
    <location>
        <begin position="330"/>
        <end position="353"/>
    </location>
</feature>
<comment type="subcellular location">
    <subcellularLocation>
        <location evidence="1">Cell membrane</location>
        <topology evidence="1">Multi-pass membrane protein</topology>
    </subcellularLocation>
</comment>
<evidence type="ECO:0000256" key="5">
    <source>
        <dbReference type="ARBA" id="ARBA00022989"/>
    </source>
</evidence>
<evidence type="ECO:0000313" key="9">
    <source>
        <dbReference type="EMBL" id="GAT17412.1"/>
    </source>
</evidence>
<comment type="caution">
    <text evidence="9">The sequence shown here is derived from an EMBL/GenBank/DDBJ whole genome shotgun (WGS) entry which is preliminary data.</text>
</comment>
<sequence length="1000" mass="106469">MGGTETPTGRGFFGRLGDFVIRFPLIVIGLWVGLAVVLVATVPPLAEVAARNPVSVLPEDAPVMVTSREMSEAFDDSGGDNLLLVVMTDEEGLGPEDEKAYQKLVAALRAEPNGDIMMMQDFITTPQLREVVASEDGKAWYLPINLAGAWSTPEGGGAFTRVAEIVREATADAPMTVHLTGPAATIADVTAVGQRDIHVIEIATVVMVLTILLIVYRNVVTMLMPLVTIGVAFVTAQGLVGALAPLGLGVSDQTIVLMTGIMVGAGVDYAVFLISRYHDFVRRGVEHRAAIRQAMGSIGKVIGASAATVAVTFFAMVFTTLSVFQTVGPAMALAIFVCFLAAVTFLPAMIVLAGPRGWISPRRDLTTRFWRRSGIRIVRAPKAHLAVSLIILLGLAGCALTVQFNYDDRKTLPQSVESAAGYAAMERHYPVNSNLPQYLFINSPRDLRSPEALADLEEMARRVSQLPEVDTVRGITRPTGEPLEQAALSYQAGEVGIRLDDASKQITDHTGDLDMLADGADQLADALGDVRGQVFQTVATTKALVDALSTLQERFGGDRTLDDIDNAARLVSGMRELGDAIGVNVANVAGNLEWAVPVLTALDTSPVCAADPRCVSAREELRQLTVAGRQGVLDRIAALGRQLEETRGGQTIDQTLATLTGTLTDATAALRAAGLDKPGSLQAKIATMQEGADALADASRKLADGVQLLVNQTKEMGSGLGEASSFLLAMKRDATTPAMAGFYIPPEVLTQEEFAKAAEIFVSPDGHGVRYLVTTTLNPFSTEAMDLVNEITETARGARANTELAEADISMAGFTTTLRDTRDYYNNDFRLITTLTVVIVFLILVALLRAIVAPLYLIASVVISYLSALGLGVILFQYILGQELSWSVPGLTFIVLVAVGADYNMLLISRIREESPHGIRSGIIRTVGHTGGVITSAGLIFAASMFGLVFASITTMIQAGFILGVGLLLDTFLVRTITVPATAVLVGRANWWPAKPPHDG</sequence>
<evidence type="ECO:0000256" key="2">
    <source>
        <dbReference type="ARBA" id="ARBA00010157"/>
    </source>
</evidence>
<dbReference type="Proteomes" id="UP000069654">
    <property type="component" value="Unassembled WGS sequence"/>
</dbReference>
<dbReference type="RefSeq" id="WP_003923469.1">
    <property type="nucleotide sequence ID" value="NZ_BCTB01000053.1"/>
</dbReference>
<dbReference type="InterPro" id="IPR000731">
    <property type="entry name" value="SSD"/>
</dbReference>
<comment type="similarity">
    <text evidence="2">Belongs to the resistance-nodulation-cell division (RND) (TC 2.A.6) family. MmpL subfamily.</text>
</comment>
<dbReference type="AlphaFoldDB" id="A0A100XIX9"/>
<dbReference type="SUPFAM" id="SSF82866">
    <property type="entry name" value="Multidrug efflux transporter AcrB transmembrane domain"/>
    <property type="match status" value="2"/>
</dbReference>
<keyword evidence="6 7" id="KW-0472">Membrane</keyword>
<evidence type="ECO:0000313" key="10">
    <source>
        <dbReference type="Proteomes" id="UP000069654"/>
    </source>
</evidence>
<feature type="transmembrane region" description="Helical" evidence="7">
    <location>
        <begin position="197"/>
        <end position="216"/>
    </location>
</feature>
<dbReference type="OMA" id="GRRMFWP"/>
<proteinExistence type="inferred from homology"/>
<evidence type="ECO:0000256" key="3">
    <source>
        <dbReference type="ARBA" id="ARBA00022475"/>
    </source>
</evidence>
<dbReference type="OrthoDB" id="2365435at2"/>
<feature type="transmembrane region" description="Helical" evidence="7">
    <location>
        <begin position="927"/>
        <end position="953"/>
    </location>
</feature>
<reference evidence="10" key="2">
    <citation type="submission" date="2016-02" db="EMBL/GenBank/DDBJ databases">
        <title>Draft genome sequence of five rapidly growing Mycobacterium species.</title>
        <authorList>
            <person name="Katahira K."/>
            <person name="Gotou Y."/>
            <person name="Iida K."/>
            <person name="Ogura Y."/>
            <person name="Hayashi T."/>
        </authorList>
    </citation>
    <scope>NUCLEOTIDE SEQUENCE [LARGE SCALE GENOMIC DNA]</scope>
    <source>
        <strain evidence="10">JCM6362</strain>
    </source>
</reference>
<keyword evidence="5 7" id="KW-1133">Transmembrane helix</keyword>
<dbReference type="PANTHER" id="PTHR33406">
    <property type="entry name" value="MEMBRANE PROTEIN MJ1562-RELATED"/>
    <property type="match status" value="1"/>
</dbReference>
<gene>
    <name evidence="9" type="ORF">RMCT_4381</name>
</gene>
<dbReference type="InterPro" id="IPR004869">
    <property type="entry name" value="MMPL_dom"/>
</dbReference>
<organism evidence="9 10">
    <name type="scientific">Mycolicibacterium thermoresistibile</name>
    <name type="common">Mycobacterium thermoresistibile</name>
    <dbReference type="NCBI Taxonomy" id="1797"/>
    <lineage>
        <taxon>Bacteria</taxon>
        <taxon>Bacillati</taxon>
        <taxon>Actinomycetota</taxon>
        <taxon>Actinomycetes</taxon>
        <taxon>Mycobacteriales</taxon>
        <taxon>Mycobacteriaceae</taxon>
        <taxon>Mycolicibacterium</taxon>
    </lineage>
</organism>
<dbReference type="InterPro" id="IPR050545">
    <property type="entry name" value="Mycobact_MmpL"/>
</dbReference>
<feature type="transmembrane region" description="Helical" evidence="7">
    <location>
        <begin position="886"/>
        <end position="906"/>
    </location>
</feature>
<feature type="domain" description="SSD" evidence="8">
    <location>
        <begin position="240"/>
        <end position="352"/>
    </location>
</feature>
<evidence type="ECO:0000256" key="4">
    <source>
        <dbReference type="ARBA" id="ARBA00022692"/>
    </source>
</evidence>
<protein>
    <submittedName>
        <fullName evidence="9">Putative integral membrane transport protein MMP L8</fullName>
    </submittedName>
</protein>
<evidence type="ECO:0000256" key="7">
    <source>
        <dbReference type="SAM" id="Phobius"/>
    </source>
</evidence>
<feature type="transmembrane region" description="Helical" evidence="7">
    <location>
        <begin position="855"/>
        <end position="880"/>
    </location>
</feature>
<accession>A0A100XIX9</accession>
<keyword evidence="4 7" id="KW-0812">Transmembrane</keyword>
<dbReference type="InterPro" id="IPR004707">
    <property type="entry name" value="MmpL_fam"/>
</dbReference>
<feature type="transmembrane region" description="Helical" evidence="7">
    <location>
        <begin position="301"/>
        <end position="324"/>
    </location>
</feature>
<keyword evidence="3" id="KW-1003">Cell membrane</keyword>
<dbReference type="NCBIfam" id="TIGR00833">
    <property type="entry name" value="actII"/>
    <property type="match status" value="1"/>
</dbReference>
<dbReference type="STRING" id="1797.RMCT_4381"/>
<feature type="transmembrane region" description="Helical" evidence="7">
    <location>
        <begin position="254"/>
        <end position="274"/>
    </location>
</feature>
<reference evidence="9 10" key="1">
    <citation type="journal article" date="2016" name="Genome Announc.">
        <title>Draft Genome Sequences of Five Rapidly Growing Mycobacterium Species, M. thermoresistibile, M. fortuitum subsp. acetamidolyticum, M. canariasense, M. brisbanense, and M. novocastrense.</title>
        <authorList>
            <person name="Katahira K."/>
            <person name="Ogura Y."/>
            <person name="Gotoh Y."/>
            <person name="Hayashi T."/>
        </authorList>
    </citation>
    <scope>NUCLEOTIDE SEQUENCE [LARGE SCALE GENOMIC DNA]</scope>
    <source>
        <strain evidence="9 10">JCM6362</strain>
    </source>
</reference>
<feature type="transmembrane region" description="Helical" evidence="7">
    <location>
        <begin position="20"/>
        <end position="42"/>
    </location>
</feature>
<dbReference type="Pfam" id="PF03176">
    <property type="entry name" value="MMPL"/>
    <property type="match status" value="2"/>
</dbReference>
<dbReference type="Gene3D" id="1.20.1640.10">
    <property type="entry name" value="Multidrug efflux transporter AcrB transmembrane domain"/>
    <property type="match status" value="2"/>
</dbReference>
<feature type="transmembrane region" description="Helical" evidence="7">
    <location>
        <begin position="223"/>
        <end position="248"/>
    </location>
</feature>
<dbReference type="PANTHER" id="PTHR33406:SF6">
    <property type="entry name" value="MEMBRANE PROTEIN YDGH-RELATED"/>
    <property type="match status" value="1"/>
</dbReference>
<evidence type="ECO:0000256" key="6">
    <source>
        <dbReference type="ARBA" id="ARBA00023136"/>
    </source>
</evidence>
<dbReference type="EMBL" id="BCTB01000053">
    <property type="protein sequence ID" value="GAT17412.1"/>
    <property type="molecule type" value="Genomic_DNA"/>
</dbReference>
<feature type="transmembrane region" description="Helical" evidence="7">
    <location>
        <begin position="829"/>
        <end position="848"/>
    </location>
</feature>